<evidence type="ECO:0000256" key="2">
    <source>
        <dbReference type="ARBA" id="ARBA00022692"/>
    </source>
</evidence>
<feature type="transmembrane region" description="Helical" evidence="5">
    <location>
        <begin position="117"/>
        <end position="143"/>
    </location>
</feature>
<comment type="caution">
    <text evidence="6">The sequence shown here is derived from an EMBL/GenBank/DDBJ whole genome shotgun (WGS) entry which is preliminary data.</text>
</comment>
<feature type="transmembrane region" description="Helical" evidence="5">
    <location>
        <begin position="6"/>
        <end position="22"/>
    </location>
</feature>
<evidence type="ECO:0000313" key="6">
    <source>
        <dbReference type="EMBL" id="MDM8157597.1"/>
    </source>
</evidence>
<keyword evidence="3 5" id="KW-1133">Transmembrane helix</keyword>
<evidence type="ECO:0000256" key="3">
    <source>
        <dbReference type="ARBA" id="ARBA00022989"/>
    </source>
</evidence>
<dbReference type="InterPro" id="IPR003825">
    <property type="entry name" value="Colicin-V_CvpA"/>
</dbReference>
<protein>
    <submittedName>
        <fullName evidence="6">CvpA family protein</fullName>
    </submittedName>
</protein>
<reference evidence="6 7" key="1">
    <citation type="submission" date="2023-06" db="EMBL/GenBank/DDBJ databases">
        <title>Identification and characterization of horizontal gene transfer across gut microbiota members of farm animals based on homology search.</title>
        <authorList>
            <person name="Schwarzerova J."/>
            <person name="Nykrynova M."/>
            <person name="Jureckova K."/>
            <person name="Cejkova D."/>
            <person name="Rychlik I."/>
        </authorList>
    </citation>
    <scope>NUCLEOTIDE SEQUENCE [LARGE SCALE GENOMIC DNA]</scope>
    <source>
        <strain evidence="6 7">ET39</strain>
    </source>
</reference>
<dbReference type="EMBL" id="JAUDCG010000035">
    <property type="protein sequence ID" value="MDM8157597.1"/>
    <property type="molecule type" value="Genomic_DNA"/>
</dbReference>
<organism evidence="6 7">
    <name type="scientific">Amedibacillus dolichus</name>
    <dbReference type="NCBI Taxonomy" id="31971"/>
    <lineage>
        <taxon>Bacteria</taxon>
        <taxon>Bacillati</taxon>
        <taxon>Bacillota</taxon>
        <taxon>Erysipelotrichia</taxon>
        <taxon>Erysipelotrichales</taxon>
        <taxon>Erysipelotrichaceae</taxon>
        <taxon>Amedibacillus</taxon>
    </lineage>
</organism>
<evidence type="ECO:0000256" key="5">
    <source>
        <dbReference type="SAM" id="Phobius"/>
    </source>
</evidence>
<keyword evidence="7" id="KW-1185">Reference proteome</keyword>
<reference evidence="6 7" key="3">
    <citation type="submission" date="2023-06" db="EMBL/GenBank/DDBJ databases">
        <authorList>
            <person name="Zeman M."/>
            <person name="Kubasova T."/>
            <person name="Jahodarova E."/>
            <person name="Nykrynova M."/>
            <person name="Rychlik I."/>
        </authorList>
    </citation>
    <scope>NUCLEOTIDE SEQUENCE [LARGE SCALE GENOMIC DNA]</scope>
    <source>
        <strain evidence="6 7">ET39</strain>
    </source>
</reference>
<evidence type="ECO:0000313" key="7">
    <source>
        <dbReference type="Proteomes" id="UP001529340"/>
    </source>
</evidence>
<dbReference type="RefSeq" id="WP_289608042.1">
    <property type="nucleotide sequence ID" value="NZ_JAUDCG010000035.1"/>
</dbReference>
<sequence length="218" mass="24164">MEQQWITIFNIIVGIGLLLYLLRCWQRGFALQLIDLVSWLLAAAIAWLASGWLSTYVPLIHLTPSGIMAVDAYISTQVSGIAWFVIVLFALRLIVTILHPFAAAINRLPLIGWLNHLAGLLLGAIKACVIGYLLLVFLHLPLFPGSAALADRSLLRYFEPLGTIALSSGGSMLERLQLVDELQEGDPLEEESLQQLQAWLYGNDGEEEAISDWLESLR</sequence>
<accession>A0ABT7UDA0</accession>
<evidence type="ECO:0000256" key="4">
    <source>
        <dbReference type="ARBA" id="ARBA00023136"/>
    </source>
</evidence>
<dbReference type="Pfam" id="PF02674">
    <property type="entry name" value="Colicin_V"/>
    <property type="match status" value="1"/>
</dbReference>
<feature type="transmembrane region" description="Helical" evidence="5">
    <location>
        <begin position="29"/>
        <end position="49"/>
    </location>
</feature>
<reference evidence="7" key="2">
    <citation type="submission" date="2023-06" db="EMBL/GenBank/DDBJ databases">
        <title>Identification and characterization of horizontal gene transfer across gut microbiota members of farm animals based on homology search.</title>
        <authorList>
            <person name="Zeman M."/>
            <person name="Kubasova T."/>
            <person name="Jahodarova E."/>
            <person name="Nykrynova M."/>
            <person name="Rychlik I."/>
        </authorList>
    </citation>
    <scope>NUCLEOTIDE SEQUENCE [LARGE SCALE GENOMIC DNA]</scope>
    <source>
        <strain evidence="7">ET39</strain>
    </source>
</reference>
<feature type="transmembrane region" description="Helical" evidence="5">
    <location>
        <begin position="81"/>
        <end position="105"/>
    </location>
</feature>
<evidence type="ECO:0000256" key="1">
    <source>
        <dbReference type="ARBA" id="ARBA00004141"/>
    </source>
</evidence>
<dbReference type="Proteomes" id="UP001529340">
    <property type="component" value="Unassembled WGS sequence"/>
</dbReference>
<proteinExistence type="predicted"/>
<keyword evidence="2 5" id="KW-0812">Transmembrane</keyword>
<comment type="subcellular location">
    <subcellularLocation>
        <location evidence="1">Membrane</location>
        <topology evidence="1">Multi-pass membrane protein</topology>
    </subcellularLocation>
</comment>
<name>A0ABT7UDA0_9FIRM</name>
<keyword evidence="4 5" id="KW-0472">Membrane</keyword>
<gene>
    <name evidence="6" type="ORF">QUV96_08100</name>
</gene>